<feature type="binding site" evidence="18">
    <location>
        <position position="298"/>
    </location>
    <ligand>
        <name>Mg(2+)</name>
        <dbReference type="ChEBI" id="CHEBI:18420"/>
        <label>2</label>
    </ligand>
</feature>
<comment type="caution">
    <text evidence="21">The sequence shown here is derived from an EMBL/GenBank/DDBJ whole genome shotgun (WGS) entry which is preliminary data.</text>
</comment>
<evidence type="ECO:0000256" key="14">
    <source>
        <dbReference type="ARBA" id="ARBA00023211"/>
    </source>
</evidence>
<evidence type="ECO:0000313" key="21">
    <source>
        <dbReference type="EMBL" id="OKY79002.1"/>
    </source>
</evidence>
<dbReference type="Gene3D" id="3.30.470.20">
    <property type="entry name" value="ATP-grasp fold, B domain"/>
    <property type="match status" value="2"/>
</dbReference>
<evidence type="ECO:0000256" key="11">
    <source>
        <dbReference type="ARBA" id="ARBA00022840"/>
    </source>
</evidence>
<feature type="binding site" evidence="18">
    <location>
        <position position="129"/>
    </location>
    <ligand>
        <name>ATP</name>
        <dbReference type="ChEBI" id="CHEBI:30616"/>
        <label>1</label>
    </ligand>
</feature>
<dbReference type="Pfam" id="PF25596">
    <property type="entry name" value="CPSase_L_D1"/>
    <property type="match status" value="2"/>
</dbReference>
<dbReference type="GO" id="GO:0006526">
    <property type="term" value="P:L-arginine biosynthetic process"/>
    <property type="evidence" value="ECO:0007669"/>
    <property type="project" value="UniProtKB-UniRule"/>
</dbReference>
<dbReference type="AlphaFoldDB" id="A0A1Q6DXG4"/>
<keyword evidence="11 18" id="KW-0067">ATP-binding</keyword>
<feature type="binding site" evidence="18">
    <location>
        <position position="298"/>
    </location>
    <ligand>
        <name>Mg(2+)</name>
        <dbReference type="ChEBI" id="CHEBI:18420"/>
        <label>1</label>
    </ligand>
</feature>
<dbReference type="Proteomes" id="UP000185744">
    <property type="component" value="Unassembled WGS sequence"/>
</dbReference>
<feature type="domain" description="ATP-grasp" evidence="19">
    <location>
        <begin position="680"/>
        <end position="871"/>
    </location>
</feature>
<dbReference type="PROSITE" id="PS51855">
    <property type="entry name" value="MGS"/>
    <property type="match status" value="1"/>
</dbReference>
<keyword evidence="12" id="KW-0460">Magnesium</keyword>
<evidence type="ECO:0000256" key="13">
    <source>
        <dbReference type="ARBA" id="ARBA00022975"/>
    </source>
</evidence>
<keyword evidence="22" id="KW-1185">Reference proteome</keyword>
<dbReference type="Gene3D" id="3.40.50.1380">
    <property type="entry name" value="Methylglyoxal synthase-like domain"/>
    <property type="match status" value="1"/>
</dbReference>
<dbReference type="GO" id="GO:0004088">
    <property type="term" value="F:carbamoyl-phosphate synthase (glutamine-hydrolyzing) activity"/>
    <property type="evidence" value="ECO:0007669"/>
    <property type="project" value="UniProtKB-UniRule"/>
</dbReference>
<feature type="binding site" evidence="18">
    <location>
        <position position="298"/>
    </location>
    <ligand>
        <name>Mn(2+)</name>
        <dbReference type="ChEBI" id="CHEBI:29035"/>
        <label>2</label>
    </ligand>
</feature>
<comment type="catalytic activity">
    <reaction evidence="18">
        <text>hydrogencarbonate + L-glutamine + 2 ATP + H2O = carbamoyl phosphate + L-glutamate + 2 ADP + phosphate + 2 H(+)</text>
        <dbReference type="Rhea" id="RHEA:18633"/>
        <dbReference type="ChEBI" id="CHEBI:15377"/>
        <dbReference type="ChEBI" id="CHEBI:15378"/>
        <dbReference type="ChEBI" id="CHEBI:17544"/>
        <dbReference type="ChEBI" id="CHEBI:29985"/>
        <dbReference type="ChEBI" id="CHEBI:30616"/>
        <dbReference type="ChEBI" id="CHEBI:43474"/>
        <dbReference type="ChEBI" id="CHEBI:58228"/>
        <dbReference type="ChEBI" id="CHEBI:58359"/>
        <dbReference type="ChEBI" id="CHEBI:456216"/>
        <dbReference type="EC" id="6.3.5.5"/>
    </reaction>
</comment>
<dbReference type="SUPFAM" id="SSF56059">
    <property type="entry name" value="Glutathione synthetase ATP-binding domain-like"/>
    <property type="match status" value="2"/>
</dbReference>
<feature type="binding site" evidence="18">
    <location>
        <position position="842"/>
    </location>
    <ligand>
        <name>Mn(2+)</name>
        <dbReference type="ChEBI" id="CHEBI:29035"/>
        <label>4</label>
    </ligand>
</feature>
<keyword evidence="10 18" id="KW-0547">Nucleotide-binding</keyword>
<evidence type="ECO:0000256" key="17">
    <source>
        <dbReference type="ARBA" id="ARBA00062056"/>
    </source>
</evidence>
<dbReference type="EC" id="6.3.4.16" evidence="18"/>
<feature type="binding site" evidence="18">
    <location>
        <position position="842"/>
    </location>
    <ligand>
        <name>ATP</name>
        <dbReference type="ChEBI" id="CHEBI:30616"/>
        <label>2</label>
    </ligand>
</feature>
<comment type="similarity">
    <text evidence="4 18">Belongs to the CarB family.</text>
</comment>
<reference evidence="21" key="1">
    <citation type="submission" date="2016-12" db="EMBL/GenBank/DDBJ databases">
        <title>Discovery of methanogenic haloarchaea.</title>
        <authorList>
            <person name="Sorokin D.Y."/>
            <person name="Makarova K.S."/>
            <person name="Abbas B."/>
            <person name="Ferrer M."/>
            <person name="Golyshin P.N."/>
        </authorList>
    </citation>
    <scope>NUCLEOTIDE SEQUENCE [LARGE SCALE GENOMIC DNA]</scope>
    <source>
        <strain evidence="21">HMET1</strain>
    </source>
</reference>
<comment type="pathway">
    <text evidence="2 18">Pyrimidine metabolism; UMP biosynthesis via de novo pathway; (S)-dihydroorotate from bicarbonate: step 1/3.</text>
</comment>
<dbReference type="PROSITE" id="PS00866">
    <property type="entry name" value="CPSASE_1"/>
    <property type="match status" value="1"/>
</dbReference>
<feature type="binding site" evidence="18">
    <location>
        <position position="284"/>
    </location>
    <ligand>
        <name>Mg(2+)</name>
        <dbReference type="ChEBI" id="CHEBI:18420"/>
        <label>1</label>
    </ligand>
</feature>
<feature type="binding site" evidence="18">
    <location>
        <position position="762"/>
    </location>
    <ligand>
        <name>ATP</name>
        <dbReference type="ChEBI" id="CHEBI:30616"/>
        <label>2</label>
    </ligand>
</feature>
<dbReference type="InterPro" id="IPR036897">
    <property type="entry name" value="CarbamoylP_synth_lsu_oligo_sf"/>
</dbReference>
<feature type="binding site" evidence="18">
    <location>
        <position position="842"/>
    </location>
    <ligand>
        <name>Mn(2+)</name>
        <dbReference type="ChEBI" id="CHEBI:29035"/>
        <label>3</label>
    </ligand>
</feature>
<evidence type="ECO:0000256" key="9">
    <source>
        <dbReference type="ARBA" id="ARBA00022737"/>
    </source>
</evidence>
<feature type="binding site" evidence="18">
    <location>
        <position position="215"/>
    </location>
    <ligand>
        <name>ATP</name>
        <dbReference type="ChEBI" id="CHEBI:30616"/>
        <label>1</label>
    </ligand>
</feature>
<evidence type="ECO:0000256" key="4">
    <source>
        <dbReference type="ARBA" id="ARBA00009799"/>
    </source>
</evidence>
<proteinExistence type="inferred from homology"/>
<evidence type="ECO:0000256" key="10">
    <source>
        <dbReference type="ARBA" id="ARBA00022741"/>
    </source>
</evidence>
<feature type="binding site" evidence="18">
    <location>
        <position position="755"/>
    </location>
    <ligand>
        <name>ATP</name>
        <dbReference type="ChEBI" id="CHEBI:30616"/>
        <label>2</label>
    </ligand>
</feature>
<evidence type="ECO:0000256" key="8">
    <source>
        <dbReference type="ARBA" id="ARBA00022723"/>
    </source>
</evidence>
<evidence type="ECO:0000256" key="12">
    <source>
        <dbReference type="ARBA" id="ARBA00022842"/>
    </source>
</evidence>
<dbReference type="FunFam" id="3.30.470.20:FF:000001">
    <property type="entry name" value="Carbamoyl-phosphate synthase large chain"/>
    <property type="match status" value="1"/>
</dbReference>
<dbReference type="SUPFAM" id="SSF52440">
    <property type="entry name" value="PreATP-grasp domain"/>
    <property type="match status" value="2"/>
</dbReference>
<dbReference type="InterPro" id="IPR011607">
    <property type="entry name" value="MGS-like_dom"/>
</dbReference>
<feature type="binding site" evidence="18">
    <location>
        <position position="842"/>
    </location>
    <ligand>
        <name>Mg(2+)</name>
        <dbReference type="ChEBI" id="CHEBI:18420"/>
        <label>4</label>
    </ligand>
</feature>
<comment type="catalytic activity">
    <reaction evidence="15 18">
        <text>hydrogencarbonate + NH4(+) + 2 ATP = carbamoyl phosphate + 2 ADP + phosphate + 2 H(+)</text>
        <dbReference type="Rhea" id="RHEA:18029"/>
        <dbReference type="ChEBI" id="CHEBI:15378"/>
        <dbReference type="ChEBI" id="CHEBI:17544"/>
        <dbReference type="ChEBI" id="CHEBI:28938"/>
        <dbReference type="ChEBI" id="CHEBI:30616"/>
        <dbReference type="ChEBI" id="CHEBI:43474"/>
        <dbReference type="ChEBI" id="CHEBI:58228"/>
        <dbReference type="ChEBI" id="CHEBI:456216"/>
        <dbReference type="EC" id="6.3.4.16"/>
    </reaction>
</comment>
<evidence type="ECO:0000259" key="19">
    <source>
        <dbReference type="PROSITE" id="PS50975"/>
    </source>
</evidence>
<feature type="binding site" evidence="18">
    <location>
        <position position="241"/>
    </location>
    <ligand>
        <name>ATP</name>
        <dbReference type="ChEBI" id="CHEBI:30616"/>
        <label>1</label>
    </ligand>
</feature>
<sequence>MPKRQDVNKVLLVGSGPIEIGQAAEFDYSGSQACRALREEGVEVVLVNSNPATIMTDPEMADSVYIEPLTTESLTEIIKKERPDGIAAGLGGQTGLNVTAELSEEGVLDNYDVEVLGTPIETIYDTEDRDRFRSMMHDLGEEVARSQAVESISEAKEVSKELGLPVIIRPAYTLGGAGGGVAESYEELEEIAERGLKFSRINQVLIEESVLGWKEFEYEVMRDGNDTCITVVNMENFDPMGIHTGESIVTAPSQTLSDQDHQMLRTAAINIIRELGVEGGCNIQFAFNSETGEYKVVEVNPRVSRSSALASKATGYPIARVAAKISIGMNLDEIPNDVTKETPASFEPTVDYTVVKIPRWPFDKFQDVDRTLTTQMKSTGEVMAIGRTLEESFQKAIRSLDIGEIGFKPNRRNKFNEEEIQEHLTKPTDMRVFAIYDALKGEYTIEEISEITGIDKFMLQKIKNILKTERKIEEDWRNNLREAKRNGFTDTQVSNISEASIEEVRDERRNQLDTTYKMVDTCAAEFKAETPYYYSAFEQEESEVEQKEGKNDEEKVLILGAGPIRIGQGIEFDYCCVHAVNALEEEDIETLIMNNNPETVSTDYDTSDKLFFDPLTIDDVMNVIEKEKPDGVMVQFGGQTSVNLAVPLKEELEKRDDLDTEIYGTDPEMMDMAEDRDRFSEFLSNLDIQQPESGFASSKEEAKQVADEIGFPVLVRPSYVLGGRAMEIVHDEEELEGYIEEAVRVSPDHPILIDEFIESGIELDVDAVSDGENVLIGGIMEHIEQAGVHSGDSACVIPPQSVSEERIEEVKEYVKKIALGLNTKGLINIQMALKDGKIYILEANPRSSRTIPYVSKSTGVPLAKLAAKTMVGKKLDELGYDESPEIDHVAVKEVVLPFDKLPGVDPLLGPEMKSTGEVMGIDYDFGTAFYKAEMAAENEIPTEGNVVLSIRDEDKPKIVDVAKELKEQGLNLMGTEGTQKYLSDKGIKVEKVNKVSEGSPHIIDKIRDEEIDLIINTPTSGKQPKRDGYKIRRAAVNLKVPYITNIQAAKAAASAIKSFKEGKITTKSINEFQHEIGEKNE</sequence>
<dbReference type="InterPro" id="IPR006275">
    <property type="entry name" value="CPSase_lsu"/>
</dbReference>
<dbReference type="HAMAP" id="MF_01210_B">
    <property type="entry name" value="CPSase_L_chain_B"/>
    <property type="match status" value="1"/>
</dbReference>
<comment type="cofactor">
    <cofactor evidence="1">
        <name>Mn(2+)</name>
        <dbReference type="ChEBI" id="CHEBI:29035"/>
    </cofactor>
</comment>
<dbReference type="GO" id="GO:0005524">
    <property type="term" value="F:ATP binding"/>
    <property type="evidence" value="ECO:0007669"/>
    <property type="project" value="UniProtKB-UniRule"/>
</dbReference>
<feature type="domain" description="ATP-grasp" evidence="19">
    <location>
        <begin position="133"/>
        <end position="327"/>
    </location>
</feature>
<feature type="region of interest" description="Carboxyphosphate synthetic domain" evidence="18">
    <location>
        <begin position="1"/>
        <end position="401"/>
    </location>
</feature>
<dbReference type="EC" id="6.3.5.5" evidence="18"/>
<dbReference type="GO" id="GO:0006541">
    <property type="term" value="P:glutamine metabolic process"/>
    <property type="evidence" value="ECO:0007669"/>
    <property type="project" value="TreeGrafter"/>
</dbReference>
<dbReference type="PANTHER" id="PTHR11405:SF53">
    <property type="entry name" value="CARBAMOYL-PHOSPHATE SYNTHASE [AMMONIA], MITOCHONDRIAL"/>
    <property type="match status" value="1"/>
</dbReference>
<dbReference type="Pfam" id="PF02786">
    <property type="entry name" value="CPSase_L_D2"/>
    <property type="match status" value="2"/>
</dbReference>
<feature type="binding site" evidence="18">
    <location>
        <position position="830"/>
    </location>
    <ligand>
        <name>Mn(2+)</name>
        <dbReference type="ChEBI" id="CHEBI:29035"/>
        <label>3</label>
    </ligand>
</feature>
<dbReference type="GO" id="GO:0044205">
    <property type="term" value="P:'de novo' UMP biosynthetic process"/>
    <property type="evidence" value="ECO:0007669"/>
    <property type="project" value="UniProtKB-UniRule"/>
</dbReference>
<dbReference type="FunFam" id="3.40.50.20:FF:000001">
    <property type="entry name" value="Carbamoyl-phosphate synthase large chain"/>
    <property type="match status" value="2"/>
</dbReference>
<keyword evidence="6 18" id="KW-0436">Ligase</keyword>
<dbReference type="FunFam" id="1.10.1030.10:FF:000002">
    <property type="entry name" value="Carbamoyl-phosphate synthase large chain"/>
    <property type="match status" value="1"/>
</dbReference>
<evidence type="ECO:0000256" key="15">
    <source>
        <dbReference type="ARBA" id="ARBA00047359"/>
    </source>
</evidence>
<dbReference type="InterPro" id="IPR058047">
    <property type="entry name" value="CPSase_preATP-grasp"/>
</dbReference>
<dbReference type="NCBIfam" id="TIGR01369">
    <property type="entry name" value="CPSaseII_lrg"/>
    <property type="match status" value="1"/>
</dbReference>
<dbReference type="FunCoup" id="A0A1Q6DXG4">
    <property type="interactions" value="182"/>
</dbReference>
<dbReference type="InterPro" id="IPR016185">
    <property type="entry name" value="PreATP-grasp_dom_sf"/>
</dbReference>
<dbReference type="GO" id="GO:0005737">
    <property type="term" value="C:cytoplasm"/>
    <property type="evidence" value="ECO:0007669"/>
    <property type="project" value="TreeGrafter"/>
</dbReference>
<feature type="binding site" evidence="18">
    <location>
        <position position="844"/>
    </location>
    <ligand>
        <name>Mn(2+)</name>
        <dbReference type="ChEBI" id="CHEBI:29035"/>
        <label>4</label>
    </ligand>
</feature>
<feature type="binding site" evidence="18">
    <location>
        <position position="830"/>
    </location>
    <ligand>
        <name>ATP</name>
        <dbReference type="ChEBI" id="CHEBI:30616"/>
        <label>2</label>
    </ligand>
</feature>
<dbReference type="NCBIfam" id="NF003671">
    <property type="entry name" value="PRK05294.1"/>
    <property type="match status" value="1"/>
</dbReference>
<dbReference type="GO" id="GO:0046872">
    <property type="term" value="F:metal ion binding"/>
    <property type="evidence" value="ECO:0007669"/>
    <property type="project" value="UniProtKB-KW"/>
</dbReference>
<dbReference type="Gene3D" id="1.10.1030.10">
    <property type="entry name" value="Carbamoyl-phosphate synthetase, large subunit oligomerisation domain"/>
    <property type="match status" value="1"/>
</dbReference>
<dbReference type="PRINTS" id="PR00098">
    <property type="entry name" value="CPSASE"/>
</dbReference>
<feature type="binding site" evidence="18">
    <location>
        <position position="210"/>
    </location>
    <ligand>
        <name>ATP</name>
        <dbReference type="ChEBI" id="CHEBI:30616"/>
        <label>1</label>
    </ligand>
</feature>
<dbReference type="InParanoid" id="A0A1Q6DXG4"/>
<feature type="region of interest" description="Allosteric domain" evidence="18">
    <location>
        <begin position="940"/>
        <end position="1081"/>
    </location>
</feature>
<dbReference type="GO" id="GO:0004087">
    <property type="term" value="F:carbamoyl-phosphate synthase (ammonia) activity"/>
    <property type="evidence" value="ECO:0007669"/>
    <property type="project" value="UniProtKB-EC"/>
</dbReference>
<feature type="binding site" evidence="18">
    <location>
        <position position="757"/>
    </location>
    <ligand>
        <name>ATP</name>
        <dbReference type="ChEBI" id="CHEBI:30616"/>
        <label>2</label>
    </ligand>
</feature>
<dbReference type="HAMAP" id="MF_01210_A">
    <property type="entry name" value="CPSase_L_chain_A"/>
    <property type="match status" value="1"/>
</dbReference>
<dbReference type="SUPFAM" id="SSF48108">
    <property type="entry name" value="Carbamoyl phosphate synthetase, large subunit connection domain"/>
    <property type="match status" value="1"/>
</dbReference>
<feature type="binding site" evidence="18">
    <location>
        <position position="787"/>
    </location>
    <ligand>
        <name>ATP</name>
        <dbReference type="ChEBI" id="CHEBI:30616"/>
        <label>2</label>
    </ligand>
</feature>
<feature type="binding site" evidence="18">
    <location>
        <position position="175"/>
    </location>
    <ligand>
        <name>ATP</name>
        <dbReference type="ChEBI" id="CHEBI:30616"/>
        <label>1</label>
    </ligand>
</feature>
<dbReference type="PANTHER" id="PTHR11405">
    <property type="entry name" value="CARBAMOYLTRANSFERASE FAMILY MEMBER"/>
    <property type="match status" value="1"/>
</dbReference>
<feature type="binding site" evidence="18">
    <location>
        <position position="830"/>
    </location>
    <ligand>
        <name>Mg(2+)</name>
        <dbReference type="ChEBI" id="CHEBI:18420"/>
        <label>3</label>
    </ligand>
</feature>
<dbReference type="InterPro" id="IPR005480">
    <property type="entry name" value="CPSase_lsu_oligo"/>
</dbReference>
<evidence type="ECO:0000256" key="5">
    <source>
        <dbReference type="ARBA" id="ARBA00022571"/>
    </source>
</evidence>
<keyword evidence="5 18" id="KW-0055">Arginine biosynthesis</keyword>
<dbReference type="InterPro" id="IPR011761">
    <property type="entry name" value="ATP-grasp"/>
</dbReference>
<evidence type="ECO:0000256" key="18">
    <source>
        <dbReference type="HAMAP-Rule" id="MF_01210"/>
    </source>
</evidence>
<feature type="binding site" evidence="18">
    <location>
        <position position="169"/>
    </location>
    <ligand>
        <name>ATP</name>
        <dbReference type="ChEBI" id="CHEBI:30616"/>
        <label>1</label>
    </ligand>
</feature>
<comment type="subunit">
    <text evidence="17 18">Composed of two chains; the small (or glutamine) chain promotes the hydrolysis of glutamine to ammonia, which is used by the large (or ammonia) chain to synthesize carbamoyl phosphate. Tetramer of heterodimers (alpha,beta)4.</text>
</comment>
<evidence type="ECO:0000256" key="6">
    <source>
        <dbReference type="ARBA" id="ARBA00022598"/>
    </source>
</evidence>
<keyword evidence="8" id="KW-0479">Metal-binding</keyword>
<keyword evidence="7 18" id="KW-0028">Amino-acid biosynthesis</keyword>
<evidence type="ECO:0000256" key="3">
    <source>
        <dbReference type="ARBA" id="ARBA00005077"/>
    </source>
</evidence>
<accession>A0A1Q6DXG4</accession>
<dbReference type="PROSITE" id="PS00867">
    <property type="entry name" value="CPSASE_2"/>
    <property type="match status" value="1"/>
</dbReference>
<feature type="binding site" evidence="18">
    <location>
        <position position="789"/>
    </location>
    <ligand>
        <name>ATP</name>
        <dbReference type="ChEBI" id="CHEBI:30616"/>
        <label>2</label>
    </ligand>
</feature>
<dbReference type="Gene3D" id="3.40.50.20">
    <property type="match status" value="2"/>
</dbReference>
<keyword evidence="9 18" id="KW-0677">Repeat</keyword>
<evidence type="ECO:0000256" key="16">
    <source>
        <dbReference type="ARBA" id="ARBA00057223"/>
    </source>
</evidence>
<dbReference type="Pfam" id="PF02787">
    <property type="entry name" value="CPSase_L_D3"/>
    <property type="match status" value="1"/>
</dbReference>
<dbReference type="STRING" id="1903181.BTN85_1508"/>
<feature type="binding site" evidence="18">
    <location>
        <position position="842"/>
    </location>
    <ligand>
        <name>Mg(2+)</name>
        <dbReference type="ChEBI" id="CHEBI:18420"/>
        <label>3</label>
    </ligand>
</feature>
<evidence type="ECO:0000313" key="22">
    <source>
        <dbReference type="Proteomes" id="UP000185744"/>
    </source>
</evidence>
<dbReference type="SUPFAM" id="SSF52335">
    <property type="entry name" value="Methylglyoxal synthase-like"/>
    <property type="match status" value="1"/>
</dbReference>
<feature type="binding site" evidence="18">
    <location>
        <position position="298"/>
    </location>
    <ligand>
        <name>Mn(2+)</name>
        <dbReference type="ChEBI" id="CHEBI:29035"/>
        <label>1</label>
    </ligand>
</feature>
<feature type="binding site" evidence="18">
    <location>
        <position position="208"/>
    </location>
    <ligand>
        <name>ATP</name>
        <dbReference type="ChEBI" id="CHEBI:30616"/>
        <label>1</label>
    </ligand>
</feature>
<feature type="binding site" evidence="18">
    <location>
        <position position="790"/>
    </location>
    <ligand>
        <name>ATP</name>
        <dbReference type="ChEBI" id="CHEBI:30616"/>
        <label>2</label>
    </ligand>
</feature>
<feature type="binding site" evidence="18">
    <location>
        <position position="284"/>
    </location>
    <ligand>
        <name>ATP</name>
        <dbReference type="ChEBI" id="CHEBI:30616"/>
        <label>1</label>
    </ligand>
</feature>
<dbReference type="PROSITE" id="PS50975">
    <property type="entry name" value="ATP_GRASP"/>
    <property type="match status" value="2"/>
</dbReference>
<feature type="binding site" evidence="18">
    <location>
        <position position="300"/>
    </location>
    <ligand>
        <name>Mn(2+)</name>
        <dbReference type="ChEBI" id="CHEBI:29035"/>
        <label>2</label>
    </ligand>
</feature>
<evidence type="ECO:0000256" key="2">
    <source>
        <dbReference type="ARBA" id="ARBA00004812"/>
    </source>
</evidence>
<dbReference type="NCBIfam" id="NF009455">
    <property type="entry name" value="PRK12815.1"/>
    <property type="match status" value="1"/>
</dbReference>
<keyword evidence="14" id="KW-0464">Manganese</keyword>
<feature type="binding site" evidence="18">
    <location>
        <position position="844"/>
    </location>
    <ligand>
        <name>Mg(2+)</name>
        <dbReference type="ChEBI" id="CHEBI:18420"/>
        <label>4</label>
    </ligand>
</feature>
<comment type="cofactor">
    <cofactor evidence="18">
        <name>Mg(2+)</name>
        <dbReference type="ChEBI" id="CHEBI:18420"/>
    </cofactor>
    <cofactor evidence="18">
        <name>Mn(2+)</name>
        <dbReference type="ChEBI" id="CHEBI:29035"/>
    </cofactor>
    <text evidence="18">Binds 4 Mg(2+) or Mn(2+) ions per subunit.</text>
</comment>
<dbReference type="FunFam" id="3.30.1490.20:FF:000001">
    <property type="entry name" value="Carbamoyl-phosphate synthase large chain"/>
    <property type="match status" value="1"/>
</dbReference>
<feature type="binding site" evidence="18">
    <location>
        <position position="176"/>
    </location>
    <ligand>
        <name>ATP</name>
        <dbReference type="ChEBI" id="CHEBI:30616"/>
        <label>1</label>
    </ligand>
</feature>
<evidence type="ECO:0000256" key="1">
    <source>
        <dbReference type="ARBA" id="ARBA00001936"/>
    </source>
</evidence>
<comment type="pathway">
    <text evidence="3 18">Amino-acid biosynthesis; L-arginine biosynthesis; carbamoyl phosphate from bicarbonate: step 1/1.</text>
</comment>
<feature type="domain" description="MGS-like" evidence="20">
    <location>
        <begin position="938"/>
        <end position="1081"/>
    </location>
</feature>
<comment type="function">
    <text evidence="16 18">Large subunit of the glutamine-dependent carbamoyl phosphate synthetase (CPSase). CPSase catalyzes the formation of carbamoyl phosphate from the ammonia moiety of glutamine, carbonate, and phosphate donated by ATP, constituting the first step of 2 biosynthetic pathways, one leading to arginine and/or urea and the other to pyrimidine nucleotides. The large subunit (synthetase) binds the substrates ammonia (free or transferred from glutamine from the small subunit), hydrogencarbonate and ATP and carries out an ATP-coupled ligase reaction, activating hydrogencarbonate by forming carboxy phosphate which reacts with ammonia to form carbamoyl phosphate.</text>
</comment>
<dbReference type="InterPro" id="IPR005479">
    <property type="entry name" value="CPAse_ATP-bd"/>
</dbReference>
<gene>
    <name evidence="18" type="primary">carB</name>
    <name evidence="21" type="ORF">BTN85_1508</name>
</gene>
<feature type="binding site" evidence="18">
    <location>
        <position position="242"/>
    </location>
    <ligand>
        <name>ATP</name>
        <dbReference type="ChEBI" id="CHEBI:30616"/>
        <label>1</label>
    </ligand>
</feature>
<dbReference type="InterPro" id="IPR005483">
    <property type="entry name" value="CPSase_dom"/>
</dbReference>
<dbReference type="UniPathway" id="UPA00068">
    <property type="reaction ID" value="UER00171"/>
</dbReference>
<dbReference type="EMBL" id="MSDW01000001">
    <property type="protein sequence ID" value="OKY79002.1"/>
    <property type="molecule type" value="Genomic_DNA"/>
</dbReference>
<evidence type="ECO:0000256" key="7">
    <source>
        <dbReference type="ARBA" id="ARBA00022605"/>
    </source>
</evidence>
<feature type="binding site" evidence="18">
    <location>
        <position position="284"/>
    </location>
    <ligand>
        <name>Mn(2+)</name>
        <dbReference type="ChEBI" id="CHEBI:29035"/>
        <label>1</label>
    </ligand>
</feature>
<dbReference type="Pfam" id="PF02142">
    <property type="entry name" value="MGS"/>
    <property type="match status" value="1"/>
</dbReference>
<feature type="binding site" evidence="18">
    <location>
        <position position="243"/>
    </location>
    <ligand>
        <name>ATP</name>
        <dbReference type="ChEBI" id="CHEBI:30616"/>
        <label>1</label>
    </ligand>
</feature>
<dbReference type="InterPro" id="IPR033937">
    <property type="entry name" value="MGS_CPS_CarB"/>
</dbReference>
<feature type="binding site" evidence="18">
    <location>
        <position position="716"/>
    </location>
    <ligand>
        <name>ATP</name>
        <dbReference type="ChEBI" id="CHEBI:30616"/>
        <label>2</label>
    </ligand>
</feature>
<dbReference type="SMART" id="SM01096">
    <property type="entry name" value="CPSase_L_D3"/>
    <property type="match status" value="1"/>
</dbReference>
<dbReference type="InterPro" id="IPR036914">
    <property type="entry name" value="MGS-like_dom_sf"/>
</dbReference>
<dbReference type="FunFam" id="3.30.470.20:FF:000013">
    <property type="entry name" value="Carbamoyl-phosphate synthase large chain"/>
    <property type="match status" value="1"/>
</dbReference>
<protein>
    <recommendedName>
        <fullName evidence="18">Carbamoyl phosphate synthase large chain</fullName>
        <ecNumber evidence="18">6.3.4.16</ecNumber>
        <ecNumber evidence="18">6.3.5.5</ecNumber>
    </recommendedName>
    <alternativeName>
        <fullName evidence="18">Carbamoyl phosphate synthetase ammonia chain</fullName>
    </alternativeName>
</protein>
<feature type="binding site" evidence="18">
    <location>
        <position position="300"/>
    </location>
    <ligand>
        <name>Mg(2+)</name>
        <dbReference type="ChEBI" id="CHEBI:18420"/>
        <label>2</label>
    </ligand>
</feature>
<dbReference type="CDD" id="cd01424">
    <property type="entry name" value="MGS_CPS_II"/>
    <property type="match status" value="1"/>
</dbReference>
<comment type="domain">
    <text evidence="18">The large subunit is composed of 2 ATP-grasp domains that are involved in binding the 2 ATP molecules needed for carbamoyl phosphate synthesis. The N-terminal ATP-grasp domain (referred to as the carboxyphosphate synthetic component) catalyzes the ATP-dependent phosphorylation of hydrogencarbonate to carboxyphosphate and the subsequent nucleophilic attack by ammonia to form a carbamate intermediate. The C-terminal ATP-grasp domain (referred to as the carbamoyl phosphate synthetic component) then catalyzes the phosphorylation of carbamate with the second ATP to form the end product carbamoyl phosphate. The reactive and unstable enzyme intermediates are sequentially channeled from one active site to the next through the interior of the protein over a distance of at least 96 A.</text>
</comment>
<comment type="caution">
    <text evidence="18">Lacks conserved residue(s) required for the propagation of feature annotation.</text>
</comment>
<feature type="binding site" evidence="18">
    <location>
        <position position="788"/>
    </location>
    <ligand>
        <name>ATP</name>
        <dbReference type="ChEBI" id="CHEBI:30616"/>
        <label>2</label>
    </ligand>
</feature>
<name>A0A1Q6DXG4_METT1</name>
<organism evidence="21 22">
    <name type="scientific">Methanohalarchaeum thermophilum</name>
    <dbReference type="NCBI Taxonomy" id="1903181"/>
    <lineage>
        <taxon>Archaea</taxon>
        <taxon>Methanobacteriati</taxon>
        <taxon>Methanobacteriota</taxon>
        <taxon>Methanonatronarchaeia</taxon>
        <taxon>Methanonatronarchaeales</taxon>
        <taxon>Methanonatronarchaeaceae</taxon>
        <taxon>Candidatus Methanohalarchaeum</taxon>
    </lineage>
</organism>
<feature type="binding site" evidence="18">
    <location>
        <position position="298"/>
    </location>
    <ligand>
        <name>ATP</name>
        <dbReference type="ChEBI" id="CHEBI:30616"/>
        <label>1</label>
    </ligand>
</feature>
<evidence type="ECO:0000259" key="20">
    <source>
        <dbReference type="PROSITE" id="PS51855"/>
    </source>
</evidence>
<dbReference type="SMART" id="SM00851">
    <property type="entry name" value="MGS"/>
    <property type="match status" value="1"/>
</dbReference>
<dbReference type="UniPathway" id="UPA00070">
    <property type="reaction ID" value="UER00115"/>
</dbReference>
<keyword evidence="13 18" id="KW-0665">Pyrimidine biosynthesis</keyword>